<accession>A0A1Y2CIP9</accession>
<organism evidence="1 2">
    <name type="scientific">Rhizoclosmatium globosum</name>
    <dbReference type="NCBI Taxonomy" id="329046"/>
    <lineage>
        <taxon>Eukaryota</taxon>
        <taxon>Fungi</taxon>
        <taxon>Fungi incertae sedis</taxon>
        <taxon>Chytridiomycota</taxon>
        <taxon>Chytridiomycota incertae sedis</taxon>
        <taxon>Chytridiomycetes</taxon>
        <taxon>Chytridiales</taxon>
        <taxon>Chytriomycetaceae</taxon>
        <taxon>Rhizoclosmatium</taxon>
    </lineage>
</organism>
<reference evidence="1 2" key="1">
    <citation type="submission" date="2016-07" db="EMBL/GenBank/DDBJ databases">
        <title>Pervasive Adenine N6-methylation of Active Genes in Fungi.</title>
        <authorList>
            <consortium name="DOE Joint Genome Institute"/>
            <person name="Mondo S.J."/>
            <person name="Dannebaum R.O."/>
            <person name="Kuo R.C."/>
            <person name="Labutti K."/>
            <person name="Haridas S."/>
            <person name="Kuo A."/>
            <person name="Salamov A."/>
            <person name="Ahrendt S.R."/>
            <person name="Lipzen A."/>
            <person name="Sullivan W."/>
            <person name="Andreopoulos W.B."/>
            <person name="Clum A."/>
            <person name="Lindquist E."/>
            <person name="Daum C."/>
            <person name="Ramamoorthy G.K."/>
            <person name="Gryganskyi A."/>
            <person name="Culley D."/>
            <person name="Magnuson J.K."/>
            <person name="James T.Y."/>
            <person name="O'Malley M.A."/>
            <person name="Stajich J.E."/>
            <person name="Spatafora J.W."/>
            <person name="Visel A."/>
            <person name="Grigoriev I.V."/>
        </authorList>
    </citation>
    <scope>NUCLEOTIDE SEQUENCE [LARGE SCALE GENOMIC DNA]</scope>
    <source>
        <strain evidence="1 2">JEL800</strain>
    </source>
</reference>
<dbReference type="EMBL" id="MCGO01000015">
    <property type="protein sequence ID" value="ORY46899.1"/>
    <property type="molecule type" value="Genomic_DNA"/>
</dbReference>
<evidence type="ECO:0000313" key="1">
    <source>
        <dbReference type="EMBL" id="ORY46899.1"/>
    </source>
</evidence>
<dbReference type="Proteomes" id="UP000193642">
    <property type="component" value="Unassembled WGS sequence"/>
</dbReference>
<dbReference type="OrthoDB" id="10559074at2759"/>
<protein>
    <submittedName>
        <fullName evidence="1">Uncharacterized protein</fullName>
    </submittedName>
</protein>
<proteinExistence type="predicted"/>
<dbReference type="AlphaFoldDB" id="A0A1Y2CIP9"/>
<sequence>MDGMWLYGMAVTANPIYGFKKPISLNPNYHKFSPKPPKMQVTAIFASLFAATAFAANGQLEGDACLPGVPEPTCANSNLYCLNQKTCADPGVNVACPAGARCCASNLLCSGVTATTNGTCQYVKNVVGVLVEVESRSLQTVAAPGAAGTCQIVKNSVGGKCGGGVAFAPQCEDGLVCAPPAVAGPGVPGTCQRAYSTTVAPQTAIYSGASSAMAAVSVAVAAAFVF</sequence>
<evidence type="ECO:0000313" key="2">
    <source>
        <dbReference type="Proteomes" id="UP000193642"/>
    </source>
</evidence>
<comment type="caution">
    <text evidence="1">The sequence shown here is derived from an EMBL/GenBank/DDBJ whole genome shotgun (WGS) entry which is preliminary data.</text>
</comment>
<gene>
    <name evidence="1" type="ORF">BCR33DRAFT_764580</name>
</gene>
<name>A0A1Y2CIP9_9FUNG</name>
<keyword evidence="2" id="KW-1185">Reference proteome</keyword>